<dbReference type="SUPFAM" id="SSF47413">
    <property type="entry name" value="lambda repressor-like DNA-binding domains"/>
    <property type="match status" value="1"/>
</dbReference>
<dbReference type="RefSeq" id="WP_344023430.1">
    <property type="nucleotide sequence ID" value="NZ_BAAABX010000027.1"/>
</dbReference>
<comment type="caution">
    <text evidence="3">The sequence shown here is derived from an EMBL/GenBank/DDBJ whole genome shotgun (WGS) entry which is preliminary data.</text>
</comment>
<evidence type="ECO:0000313" key="3">
    <source>
        <dbReference type="EMBL" id="GAA0403773.1"/>
    </source>
</evidence>
<protein>
    <submittedName>
        <fullName evidence="3">Helix-turn-helix transcriptional regulator</fullName>
    </submittedName>
</protein>
<dbReference type="Pfam" id="PF13560">
    <property type="entry name" value="HTH_31"/>
    <property type="match status" value="1"/>
</dbReference>
<feature type="compositionally biased region" description="Basic residues" evidence="1">
    <location>
        <begin position="287"/>
        <end position="309"/>
    </location>
</feature>
<evidence type="ECO:0000256" key="1">
    <source>
        <dbReference type="SAM" id="MobiDB-lite"/>
    </source>
</evidence>
<name>A0ABP3IHY6_9ACTN</name>
<sequence>MGEERVSPAVEFGREIRIARGDRGWSQERLAHEMHFQQPYVSKVETGQQLASPQFAEQCDRVFGTPGVYARMRQRAADAGSPVWFIPYLQLEREALSICDYSSVLVTGMLQTPRYAEAIFRAARPQDSAEQVKANVAQRMRRRELLDGPNPLKYWVIQYESVLWSGLGGPEVMQEQLRFLTAVTESPHITLQILPFSAGTPGRGLPFSVVTRRTGAEVLYEETYTRGQVTDSTEAVAEARAAYERLRADALSRDDSLSLIRNVMEVRRHEEDSRPVSPGVDQIKSQRGQRRHVRRMGPRVRIRHRPHPG</sequence>
<dbReference type="SMART" id="SM00530">
    <property type="entry name" value="HTH_XRE"/>
    <property type="match status" value="1"/>
</dbReference>
<feature type="domain" description="HTH cro/C1-type" evidence="2">
    <location>
        <begin position="16"/>
        <end position="70"/>
    </location>
</feature>
<gene>
    <name evidence="3" type="ORF">GCM10010357_25980</name>
</gene>
<dbReference type="PROSITE" id="PS50943">
    <property type="entry name" value="HTH_CROC1"/>
    <property type="match status" value="1"/>
</dbReference>
<keyword evidence="4" id="KW-1185">Reference proteome</keyword>
<evidence type="ECO:0000259" key="2">
    <source>
        <dbReference type="PROSITE" id="PS50943"/>
    </source>
</evidence>
<dbReference type="CDD" id="cd00093">
    <property type="entry name" value="HTH_XRE"/>
    <property type="match status" value="1"/>
</dbReference>
<dbReference type="InterPro" id="IPR043917">
    <property type="entry name" value="DUF5753"/>
</dbReference>
<accession>A0ABP3IHY6</accession>
<proteinExistence type="predicted"/>
<organism evidence="3 4">
    <name type="scientific">Streptomyces luteireticuli</name>
    <dbReference type="NCBI Taxonomy" id="173858"/>
    <lineage>
        <taxon>Bacteria</taxon>
        <taxon>Bacillati</taxon>
        <taxon>Actinomycetota</taxon>
        <taxon>Actinomycetes</taxon>
        <taxon>Kitasatosporales</taxon>
        <taxon>Streptomycetaceae</taxon>
        <taxon>Streptomyces</taxon>
    </lineage>
</organism>
<dbReference type="Proteomes" id="UP001500879">
    <property type="component" value="Unassembled WGS sequence"/>
</dbReference>
<dbReference type="InterPro" id="IPR001387">
    <property type="entry name" value="Cro/C1-type_HTH"/>
</dbReference>
<evidence type="ECO:0000313" key="4">
    <source>
        <dbReference type="Proteomes" id="UP001500879"/>
    </source>
</evidence>
<dbReference type="Gene3D" id="1.10.260.40">
    <property type="entry name" value="lambda repressor-like DNA-binding domains"/>
    <property type="match status" value="1"/>
</dbReference>
<reference evidence="4" key="1">
    <citation type="journal article" date="2019" name="Int. J. Syst. Evol. Microbiol.">
        <title>The Global Catalogue of Microorganisms (GCM) 10K type strain sequencing project: providing services to taxonomists for standard genome sequencing and annotation.</title>
        <authorList>
            <consortium name="The Broad Institute Genomics Platform"/>
            <consortium name="The Broad Institute Genome Sequencing Center for Infectious Disease"/>
            <person name="Wu L."/>
            <person name="Ma J."/>
        </authorList>
    </citation>
    <scope>NUCLEOTIDE SEQUENCE [LARGE SCALE GENOMIC DNA]</scope>
    <source>
        <strain evidence="4">JCM 4788</strain>
    </source>
</reference>
<feature type="region of interest" description="Disordered" evidence="1">
    <location>
        <begin position="268"/>
        <end position="309"/>
    </location>
</feature>
<dbReference type="Pfam" id="PF19054">
    <property type="entry name" value="DUF5753"/>
    <property type="match status" value="1"/>
</dbReference>
<dbReference type="InterPro" id="IPR010982">
    <property type="entry name" value="Lambda_DNA-bd_dom_sf"/>
</dbReference>
<dbReference type="EMBL" id="BAAABX010000027">
    <property type="protein sequence ID" value="GAA0403773.1"/>
    <property type="molecule type" value="Genomic_DNA"/>
</dbReference>